<dbReference type="PANTHER" id="PTHR23123">
    <property type="entry name" value="PHD/F-BOX CONTAINING PROTEIN"/>
    <property type="match status" value="1"/>
</dbReference>
<comment type="caution">
    <text evidence="7">The sequence shown here is derived from an EMBL/GenBank/DDBJ whole genome shotgun (WGS) entry which is preliminary data.</text>
</comment>
<protein>
    <recommendedName>
        <fullName evidence="6">JmjC domain-containing protein</fullName>
    </recommendedName>
</protein>
<evidence type="ECO:0000313" key="8">
    <source>
        <dbReference type="Proteomes" id="UP001620645"/>
    </source>
</evidence>
<sequence length="598" mass="69556">MEKRIGTFKSLHRWLNEFNFSKYNRSNTPPTNSEDVQGTSESYCEIIQNQETTNCSDEADPCEIIKEGFPKRCCRPRTKKTTNSSTERDLHGIIAEERYAKKRCSQRIKEIFESETNQPPPDNLRYPINEYISTNEFAHDNVILELSISEFTMEYIREFGLVRPLLFKEPPEKLGMRMPNPHEFSVLDVQELVGGEKQIHVFDVHTQKGKNMRMKEFVNYYKQNPAKRKKILNSISLEFSDTKLADKKNLEQSSWARMNDCSTYPKVQKYCLMSVANCFTDFHIDFGGTSFWFHILKGEKIIWLIEPTENNLKLYEKWMLAGNDDTRFLGKLTKCTRVHLRQGDTLIVPSGWIHSVYTPVDSLVFVGNFLHSYSIPMQIRISHLEDRIQPEKIYRFPHFKQIFWAFIAQIVHKATHRIYQKKLPEEAHNSDGYRFSAPKNDQTAKNFVKIDDQWTRASLDGSTESGFSDSENDVENDFQSENNDAVSCQLNSDGHEICYDELLGNAIDSSFTFNPIQTIYDNENSAQFTATKNYNINFLRSLPPLVTNGLFPLLRYAEQLLTLKYPEVIEGITRPHHLVKEFRALLDKIHELGLHSDQ</sequence>
<keyword evidence="4" id="KW-0805">Transcription regulation</keyword>
<evidence type="ECO:0000256" key="3">
    <source>
        <dbReference type="ARBA" id="ARBA00023004"/>
    </source>
</evidence>
<accession>A0ABD2IS49</accession>
<evidence type="ECO:0000259" key="6">
    <source>
        <dbReference type="PROSITE" id="PS51184"/>
    </source>
</evidence>
<dbReference type="SMART" id="SM00558">
    <property type="entry name" value="JmjC"/>
    <property type="match status" value="1"/>
</dbReference>
<keyword evidence="8" id="KW-1185">Reference proteome</keyword>
<dbReference type="EMBL" id="JBICCN010000339">
    <property type="protein sequence ID" value="KAL3076143.1"/>
    <property type="molecule type" value="Genomic_DNA"/>
</dbReference>
<feature type="domain" description="JmjC" evidence="6">
    <location>
        <begin position="233"/>
        <end position="386"/>
    </location>
</feature>
<evidence type="ECO:0000256" key="5">
    <source>
        <dbReference type="ARBA" id="ARBA00023163"/>
    </source>
</evidence>
<dbReference type="GO" id="GO:0046872">
    <property type="term" value="F:metal ion binding"/>
    <property type="evidence" value="ECO:0007669"/>
    <property type="project" value="UniProtKB-KW"/>
</dbReference>
<name>A0ABD2IS49_HETSC</name>
<proteinExistence type="predicted"/>
<evidence type="ECO:0000256" key="1">
    <source>
        <dbReference type="ARBA" id="ARBA00022723"/>
    </source>
</evidence>
<evidence type="ECO:0000256" key="2">
    <source>
        <dbReference type="ARBA" id="ARBA00023002"/>
    </source>
</evidence>
<keyword evidence="3" id="KW-0408">Iron</keyword>
<dbReference type="SUPFAM" id="SSF51197">
    <property type="entry name" value="Clavaminate synthase-like"/>
    <property type="match status" value="1"/>
</dbReference>
<dbReference type="Gene3D" id="2.60.120.650">
    <property type="entry name" value="Cupin"/>
    <property type="match status" value="1"/>
</dbReference>
<dbReference type="AlphaFoldDB" id="A0ABD2IS49"/>
<dbReference type="PROSITE" id="PS51184">
    <property type="entry name" value="JMJC"/>
    <property type="match status" value="1"/>
</dbReference>
<dbReference type="InterPro" id="IPR003347">
    <property type="entry name" value="JmjC_dom"/>
</dbReference>
<dbReference type="GO" id="GO:0016491">
    <property type="term" value="F:oxidoreductase activity"/>
    <property type="evidence" value="ECO:0007669"/>
    <property type="project" value="UniProtKB-KW"/>
</dbReference>
<evidence type="ECO:0000313" key="7">
    <source>
        <dbReference type="EMBL" id="KAL3076143.1"/>
    </source>
</evidence>
<reference evidence="7 8" key="1">
    <citation type="submission" date="2024-10" db="EMBL/GenBank/DDBJ databases">
        <authorList>
            <person name="Kim D."/>
        </authorList>
    </citation>
    <scope>NUCLEOTIDE SEQUENCE [LARGE SCALE GENOMIC DNA]</scope>
    <source>
        <strain evidence="7">Taebaek</strain>
    </source>
</reference>
<keyword evidence="5" id="KW-0804">Transcription</keyword>
<dbReference type="InterPro" id="IPR050690">
    <property type="entry name" value="JHDM1_Histone_Demethylase"/>
</dbReference>
<keyword evidence="2" id="KW-0560">Oxidoreductase</keyword>
<keyword evidence="1" id="KW-0479">Metal-binding</keyword>
<gene>
    <name evidence="7" type="ORF">niasHS_013690</name>
</gene>
<evidence type="ECO:0000256" key="4">
    <source>
        <dbReference type="ARBA" id="ARBA00023015"/>
    </source>
</evidence>
<dbReference type="Proteomes" id="UP001620645">
    <property type="component" value="Unassembled WGS sequence"/>
</dbReference>
<dbReference type="Pfam" id="PF02373">
    <property type="entry name" value="JmjC"/>
    <property type="match status" value="1"/>
</dbReference>
<organism evidence="7 8">
    <name type="scientific">Heterodera schachtii</name>
    <name type="common">Sugarbeet cyst nematode worm</name>
    <name type="synonym">Tylenchus schachtii</name>
    <dbReference type="NCBI Taxonomy" id="97005"/>
    <lineage>
        <taxon>Eukaryota</taxon>
        <taxon>Metazoa</taxon>
        <taxon>Ecdysozoa</taxon>
        <taxon>Nematoda</taxon>
        <taxon>Chromadorea</taxon>
        <taxon>Rhabditida</taxon>
        <taxon>Tylenchina</taxon>
        <taxon>Tylenchomorpha</taxon>
        <taxon>Tylenchoidea</taxon>
        <taxon>Heteroderidae</taxon>
        <taxon>Heteroderinae</taxon>
        <taxon>Heterodera</taxon>
    </lineage>
</organism>